<evidence type="ECO:0000259" key="2">
    <source>
        <dbReference type="PROSITE" id="PS50828"/>
    </source>
</evidence>
<dbReference type="STRING" id="1348853.LK12_20705"/>
<organism evidence="3 4">
    <name type="scientific">Novosphingobium malaysiense</name>
    <dbReference type="NCBI Taxonomy" id="1348853"/>
    <lineage>
        <taxon>Bacteria</taxon>
        <taxon>Pseudomonadati</taxon>
        <taxon>Pseudomonadota</taxon>
        <taxon>Alphaproteobacteria</taxon>
        <taxon>Sphingomonadales</taxon>
        <taxon>Sphingomonadaceae</taxon>
        <taxon>Novosphingobium</taxon>
    </lineage>
</organism>
<dbReference type="Pfam" id="PF01713">
    <property type="entry name" value="Smr"/>
    <property type="match status" value="1"/>
</dbReference>
<dbReference type="PROSITE" id="PS50828">
    <property type="entry name" value="SMR"/>
    <property type="match status" value="1"/>
</dbReference>
<reference evidence="3 4" key="1">
    <citation type="submission" date="2014-10" db="EMBL/GenBank/DDBJ databases">
        <title>Genome sequence of Novosphingobium malaysiense MUSC 273(T).</title>
        <authorList>
            <person name="Lee L.-H."/>
        </authorList>
    </citation>
    <scope>NUCLEOTIDE SEQUENCE [LARGE SCALE GENOMIC DNA]</scope>
    <source>
        <strain evidence="3 4">MUSC 273</strain>
    </source>
</reference>
<dbReference type="PANTHER" id="PTHR35562:SF2">
    <property type="entry name" value="DNA ENDONUCLEASE SMRA-RELATED"/>
    <property type="match status" value="1"/>
</dbReference>
<gene>
    <name evidence="3" type="ORF">LK12_20705</name>
</gene>
<sequence>MRRPGRRLSAEERDLWSRVARTVTPLDPRPPEHRVQPAPPDEGRIQAAKKQLFKKPKGRVPPPLPPRAVPVVPKASETRQHLDGSWEKRIAKGTLVPDFSLDLHGANLEAAYSRLMHGLGQARAMGARVVLVVTGKPRPVDAMDRSERRGAIRAKISDWLAASEFSSDIVAIRGAHRRHGGAGAIYVVLRRRR</sequence>
<feature type="region of interest" description="Disordered" evidence="1">
    <location>
        <begin position="1"/>
        <end position="81"/>
    </location>
</feature>
<dbReference type="SUPFAM" id="SSF160443">
    <property type="entry name" value="SMR domain-like"/>
    <property type="match status" value="1"/>
</dbReference>
<dbReference type="PANTHER" id="PTHR35562">
    <property type="entry name" value="DNA ENDONUCLEASE SMRA-RELATED"/>
    <property type="match status" value="1"/>
</dbReference>
<name>A0A0B1ZJS2_9SPHN</name>
<dbReference type="Gene3D" id="3.30.1370.110">
    <property type="match status" value="1"/>
</dbReference>
<evidence type="ECO:0000313" key="3">
    <source>
        <dbReference type="EMBL" id="KHK89523.1"/>
    </source>
</evidence>
<feature type="compositionally biased region" description="Pro residues" evidence="1">
    <location>
        <begin position="59"/>
        <end position="68"/>
    </location>
</feature>
<dbReference type="Proteomes" id="UP000031057">
    <property type="component" value="Unassembled WGS sequence"/>
</dbReference>
<evidence type="ECO:0000256" key="1">
    <source>
        <dbReference type="SAM" id="MobiDB-lite"/>
    </source>
</evidence>
<dbReference type="AlphaFoldDB" id="A0A0B1ZJS2"/>
<dbReference type="InterPro" id="IPR002625">
    <property type="entry name" value="Smr_dom"/>
</dbReference>
<keyword evidence="4" id="KW-1185">Reference proteome</keyword>
<dbReference type="EMBL" id="JTDI01000007">
    <property type="protein sequence ID" value="KHK89523.1"/>
    <property type="molecule type" value="Genomic_DNA"/>
</dbReference>
<feature type="domain" description="Smr" evidence="2">
    <location>
        <begin position="101"/>
        <end position="190"/>
    </location>
</feature>
<evidence type="ECO:0000313" key="4">
    <source>
        <dbReference type="Proteomes" id="UP000031057"/>
    </source>
</evidence>
<comment type="caution">
    <text evidence="3">The sequence shown here is derived from an EMBL/GenBank/DDBJ whole genome shotgun (WGS) entry which is preliminary data.</text>
</comment>
<dbReference type="OrthoDB" id="7165597at2"/>
<proteinExistence type="predicted"/>
<dbReference type="InterPro" id="IPR036063">
    <property type="entry name" value="Smr_dom_sf"/>
</dbReference>
<protein>
    <submittedName>
        <fullName evidence="3">DNA mismatch repair protein MutS</fullName>
    </submittedName>
</protein>
<accession>A0A0B1ZJS2</accession>